<organism evidence="1 2">
    <name type="scientific">Blyttiomyces helicus</name>
    <dbReference type="NCBI Taxonomy" id="388810"/>
    <lineage>
        <taxon>Eukaryota</taxon>
        <taxon>Fungi</taxon>
        <taxon>Fungi incertae sedis</taxon>
        <taxon>Chytridiomycota</taxon>
        <taxon>Chytridiomycota incertae sedis</taxon>
        <taxon>Chytridiomycetes</taxon>
        <taxon>Chytridiomycetes incertae sedis</taxon>
        <taxon>Blyttiomyces</taxon>
    </lineage>
</organism>
<reference evidence="2" key="1">
    <citation type="journal article" date="2018" name="Nat. Microbiol.">
        <title>Leveraging single-cell genomics to expand the fungal tree of life.</title>
        <authorList>
            <person name="Ahrendt S.R."/>
            <person name="Quandt C.A."/>
            <person name="Ciobanu D."/>
            <person name="Clum A."/>
            <person name="Salamov A."/>
            <person name="Andreopoulos B."/>
            <person name="Cheng J.F."/>
            <person name="Woyke T."/>
            <person name="Pelin A."/>
            <person name="Henrissat B."/>
            <person name="Reynolds N.K."/>
            <person name="Benny G.L."/>
            <person name="Smith M.E."/>
            <person name="James T.Y."/>
            <person name="Grigoriev I.V."/>
        </authorList>
    </citation>
    <scope>NUCLEOTIDE SEQUENCE [LARGE SCALE GENOMIC DNA]</scope>
</reference>
<gene>
    <name evidence="1" type="ORF">BDK51DRAFT_52003</name>
</gene>
<evidence type="ECO:0000313" key="1">
    <source>
        <dbReference type="EMBL" id="RKO84676.1"/>
    </source>
</evidence>
<dbReference type="Proteomes" id="UP000269721">
    <property type="component" value="Unassembled WGS sequence"/>
</dbReference>
<proteinExistence type="predicted"/>
<evidence type="ECO:0000313" key="2">
    <source>
        <dbReference type="Proteomes" id="UP000269721"/>
    </source>
</evidence>
<dbReference type="AlphaFoldDB" id="A0A4P9W3G9"/>
<keyword evidence="2" id="KW-1185">Reference proteome</keyword>
<sequence>MLSADRPSSSTPHRLSAWAHELGHHLSTSASVAVPGHELSLHDAERYMNNEAVLAQSAGLSACKAMADELLAKGEAERAHRAALISRTKELADRARELEAGVRETSVEIVSLESRVSIAKAEVQEKRQRKLLYEAYERQLVEHVAYYNEYMVMIDKSCPDYNDAIERYVRVPLSEASRFSFEYKMLILSSSRYRSANVPALQESSLNSVIQTVPPNLVLKSMTTQIRSQLKEVQELVAGHGASAATTTGPESKPGRSTSADSRILIRALLQKAVEQHIDAFTEKEALLNQAHSVDSRVQTVMRNLTSVVEKASTDPQMREAVRRELLSRADLAAARATHARIVKYATELDAHHRALKSEWSNLGAKCDDIASFSAQLVSGGGVGRTWDSAWMGPHPRIR</sequence>
<accession>A0A4P9W3G9</accession>
<dbReference type="EMBL" id="KZ999856">
    <property type="protein sequence ID" value="RKO84676.1"/>
    <property type="molecule type" value="Genomic_DNA"/>
</dbReference>
<name>A0A4P9W3G9_9FUNG</name>
<protein>
    <submittedName>
        <fullName evidence="1">Uncharacterized protein</fullName>
    </submittedName>
</protein>